<dbReference type="EMBL" id="JYDP01000890">
    <property type="protein sequence ID" value="KRY99342.1"/>
    <property type="molecule type" value="Genomic_DNA"/>
</dbReference>
<evidence type="ECO:0000313" key="2">
    <source>
        <dbReference type="Proteomes" id="UP000055024"/>
    </source>
</evidence>
<gene>
    <name evidence="1" type="ORF">T11_10916</name>
</gene>
<comment type="caution">
    <text evidence="1">The sequence shown here is derived from an EMBL/GenBank/DDBJ whole genome shotgun (WGS) entry which is preliminary data.</text>
</comment>
<keyword evidence="2" id="KW-1185">Reference proteome</keyword>
<organism evidence="1 2">
    <name type="scientific">Trichinella zimbabwensis</name>
    <dbReference type="NCBI Taxonomy" id="268475"/>
    <lineage>
        <taxon>Eukaryota</taxon>
        <taxon>Metazoa</taxon>
        <taxon>Ecdysozoa</taxon>
        <taxon>Nematoda</taxon>
        <taxon>Enoplea</taxon>
        <taxon>Dorylaimia</taxon>
        <taxon>Trichinellida</taxon>
        <taxon>Trichinellidae</taxon>
        <taxon>Trichinella</taxon>
    </lineage>
</organism>
<feature type="non-terminal residue" evidence="1">
    <location>
        <position position="202"/>
    </location>
</feature>
<proteinExistence type="predicted"/>
<dbReference type="Proteomes" id="UP000055024">
    <property type="component" value="Unassembled WGS sequence"/>
</dbReference>
<protein>
    <submittedName>
        <fullName evidence="1">Uncharacterized protein</fullName>
    </submittedName>
</protein>
<name>A0A0V1GMC0_9BILA</name>
<reference evidence="1 2" key="1">
    <citation type="submission" date="2015-01" db="EMBL/GenBank/DDBJ databases">
        <title>Evolution of Trichinella species and genotypes.</title>
        <authorList>
            <person name="Korhonen P.K."/>
            <person name="Edoardo P."/>
            <person name="Giuseppe L.R."/>
            <person name="Gasser R.B."/>
        </authorList>
    </citation>
    <scope>NUCLEOTIDE SEQUENCE [LARGE SCALE GENOMIC DNA]</scope>
    <source>
        <strain evidence="1">ISS1029</strain>
    </source>
</reference>
<accession>A0A0V1GMC0</accession>
<evidence type="ECO:0000313" key="1">
    <source>
        <dbReference type="EMBL" id="KRY99342.1"/>
    </source>
</evidence>
<sequence length="202" mass="22803">LMRAKPLVFDNNDEEQMEIKNENVQEPLTNEAGCSNDHHFRRGKTAIAEGQNKCAVAVKEARSNKSVPVLAVGQCAMLKIPTVDHGLADPRNLLLITCVTKKLCLAKLVVFYRIPFRVLAKKAAKESEGKCKKKFLYHWINGRHVETLDKQRHATLCLNVHMIILKNSLEQFELDMKSDMVALVTDSAFVMKKIGRLLGIKH</sequence>
<dbReference type="AlphaFoldDB" id="A0A0V1GMC0"/>
<feature type="non-terminal residue" evidence="1">
    <location>
        <position position="1"/>
    </location>
</feature>